<reference evidence="3 4" key="1">
    <citation type="submission" date="2014-07" db="EMBL/GenBank/DDBJ databases">
        <title>Biosystematic studies on Modestobacter strains isolated from extreme hyper-arid desert soil and from historic building.</title>
        <authorList>
            <person name="Bukarasam K."/>
            <person name="Bull A."/>
            <person name="Girard G."/>
            <person name="van Wezel G."/>
            <person name="Goodfellow M."/>
        </authorList>
    </citation>
    <scope>NUCLEOTIDE SEQUENCE [LARGE SCALE GENOMIC DNA]</scope>
    <source>
        <strain evidence="3 4">KNN45-2b</strain>
    </source>
</reference>
<evidence type="ECO:0000259" key="2">
    <source>
        <dbReference type="Pfam" id="PF00561"/>
    </source>
</evidence>
<dbReference type="AlphaFoldDB" id="A0A098Y9W8"/>
<dbReference type="PANTHER" id="PTHR43433:SF5">
    <property type="entry name" value="AB HYDROLASE-1 DOMAIN-CONTAINING PROTEIN"/>
    <property type="match status" value="1"/>
</dbReference>
<dbReference type="PRINTS" id="PR00412">
    <property type="entry name" value="EPOXHYDRLASE"/>
</dbReference>
<dbReference type="SUPFAM" id="SSF53474">
    <property type="entry name" value="alpha/beta-Hydrolases"/>
    <property type="match status" value="1"/>
</dbReference>
<protein>
    <submittedName>
        <fullName evidence="3">Alpha/beta hydrolase</fullName>
    </submittedName>
</protein>
<dbReference type="PANTHER" id="PTHR43433">
    <property type="entry name" value="HYDROLASE, ALPHA/BETA FOLD FAMILY PROTEIN"/>
    <property type="match status" value="1"/>
</dbReference>
<dbReference type="OrthoDB" id="5172953at2"/>
<proteinExistence type="predicted"/>
<dbReference type="Gene3D" id="3.40.50.1820">
    <property type="entry name" value="alpha/beta hydrolase"/>
    <property type="match status" value="1"/>
</dbReference>
<keyword evidence="1" id="KW-0560">Oxidoreductase</keyword>
<name>A0A098Y9W8_9ACTN</name>
<dbReference type="EMBL" id="JPMX01000045">
    <property type="protein sequence ID" value="KGH46556.1"/>
    <property type="molecule type" value="Genomic_DNA"/>
</dbReference>
<dbReference type="GO" id="GO:0004601">
    <property type="term" value="F:peroxidase activity"/>
    <property type="evidence" value="ECO:0007669"/>
    <property type="project" value="UniProtKB-KW"/>
</dbReference>
<dbReference type="Proteomes" id="UP000029713">
    <property type="component" value="Unassembled WGS sequence"/>
</dbReference>
<dbReference type="InterPro" id="IPR000073">
    <property type="entry name" value="AB_hydrolase_1"/>
</dbReference>
<dbReference type="InterPro" id="IPR029058">
    <property type="entry name" value="AB_hydrolase_fold"/>
</dbReference>
<accession>A0A098Y9W8</accession>
<keyword evidence="3" id="KW-0378">Hydrolase</keyword>
<dbReference type="InterPro" id="IPR050471">
    <property type="entry name" value="AB_hydrolase"/>
</dbReference>
<comment type="caution">
    <text evidence="3">The sequence shown here is derived from an EMBL/GenBank/DDBJ whole genome shotgun (WGS) entry which is preliminary data.</text>
</comment>
<feature type="domain" description="AB hydrolase-1" evidence="2">
    <location>
        <begin position="25"/>
        <end position="258"/>
    </location>
</feature>
<gene>
    <name evidence="3" type="ORF">IN07_11710</name>
</gene>
<organism evidence="3 4">
    <name type="scientific">Modestobacter caceresii</name>
    <dbReference type="NCBI Taxonomy" id="1522368"/>
    <lineage>
        <taxon>Bacteria</taxon>
        <taxon>Bacillati</taxon>
        <taxon>Actinomycetota</taxon>
        <taxon>Actinomycetes</taxon>
        <taxon>Geodermatophilales</taxon>
        <taxon>Geodermatophilaceae</taxon>
        <taxon>Modestobacter</taxon>
    </lineage>
</organism>
<dbReference type="STRING" id="1522368.IN07_11710"/>
<keyword evidence="1" id="KW-0575">Peroxidase</keyword>
<dbReference type="RefSeq" id="WP_036335937.1">
    <property type="nucleotide sequence ID" value="NZ_JPMX01000045.1"/>
</dbReference>
<dbReference type="GO" id="GO:0016787">
    <property type="term" value="F:hydrolase activity"/>
    <property type="evidence" value="ECO:0007669"/>
    <property type="project" value="UniProtKB-KW"/>
</dbReference>
<evidence type="ECO:0000313" key="4">
    <source>
        <dbReference type="Proteomes" id="UP000029713"/>
    </source>
</evidence>
<sequence>MSIREVRGADGTALRAWCNDGTGIPVLLCNGLGAPPAAWPRLIAPDSGYRVVSWSQRGLGGSERPADQSRVRVEDHADDARAVLDAYGMRSAMVVGWSLGVNVAFELALEDPARVSAVLAVAGVPGGSYSALFGTYGVPRRLRSPMGRLGSRLLPVMGPLLPLVSASLPPWQELLSLAALRGPAQEAAHPGLLRAVLHEFAGNDWSWFRYLADATAQHAPLDVTRVACPVTFVAGRYDSLVDVADVHRAARSVPGARLREMAGTHFLPLQYPEAMAEELRRLSGRTPRRG</sequence>
<dbReference type="InterPro" id="IPR000639">
    <property type="entry name" value="Epox_hydrolase-like"/>
</dbReference>
<evidence type="ECO:0000256" key="1">
    <source>
        <dbReference type="ARBA" id="ARBA00022559"/>
    </source>
</evidence>
<evidence type="ECO:0000313" key="3">
    <source>
        <dbReference type="EMBL" id="KGH46556.1"/>
    </source>
</evidence>
<keyword evidence="4" id="KW-1185">Reference proteome</keyword>
<dbReference type="Pfam" id="PF00561">
    <property type="entry name" value="Abhydrolase_1"/>
    <property type="match status" value="1"/>
</dbReference>